<organism evidence="1 2">
    <name type="scientific">Gymnopus androsaceus JB14</name>
    <dbReference type="NCBI Taxonomy" id="1447944"/>
    <lineage>
        <taxon>Eukaryota</taxon>
        <taxon>Fungi</taxon>
        <taxon>Dikarya</taxon>
        <taxon>Basidiomycota</taxon>
        <taxon>Agaricomycotina</taxon>
        <taxon>Agaricomycetes</taxon>
        <taxon>Agaricomycetidae</taxon>
        <taxon>Agaricales</taxon>
        <taxon>Marasmiineae</taxon>
        <taxon>Omphalotaceae</taxon>
        <taxon>Gymnopus</taxon>
    </lineage>
</organism>
<dbReference type="Proteomes" id="UP000799118">
    <property type="component" value="Unassembled WGS sequence"/>
</dbReference>
<gene>
    <name evidence="1" type="ORF">BT96DRAFT_1008089</name>
</gene>
<sequence length="121" mass="13623">MTSHGALSLSGLSNCNGLLMSNLVHSLKQEQRQIDSLSNSFVEEITTIVQLETEFDDVNSMVDTLIQACEEHCREIARELEPLEARFFGYFFDEAITQGVNLTLLLLERMHKIAHQKAVAV</sequence>
<accession>A0A6A4GGK7</accession>
<name>A0A6A4GGK7_9AGAR</name>
<dbReference type="EMBL" id="ML770147">
    <property type="protein sequence ID" value="KAE9384425.1"/>
    <property type="molecule type" value="Genomic_DNA"/>
</dbReference>
<keyword evidence="2" id="KW-1185">Reference proteome</keyword>
<dbReference type="AlphaFoldDB" id="A0A6A4GGK7"/>
<evidence type="ECO:0000313" key="2">
    <source>
        <dbReference type="Proteomes" id="UP000799118"/>
    </source>
</evidence>
<evidence type="ECO:0000313" key="1">
    <source>
        <dbReference type="EMBL" id="KAE9384425.1"/>
    </source>
</evidence>
<reference evidence="1" key="1">
    <citation type="journal article" date="2019" name="Environ. Microbiol.">
        <title>Fungal ecological strategies reflected in gene transcription - a case study of two litter decomposers.</title>
        <authorList>
            <person name="Barbi F."/>
            <person name="Kohler A."/>
            <person name="Barry K."/>
            <person name="Baskaran P."/>
            <person name="Daum C."/>
            <person name="Fauchery L."/>
            <person name="Ihrmark K."/>
            <person name="Kuo A."/>
            <person name="LaButti K."/>
            <person name="Lipzen A."/>
            <person name="Morin E."/>
            <person name="Grigoriev I.V."/>
            <person name="Henrissat B."/>
            <person name="Lindahl B."/>
            <person name="Martin F."/>
        </authorList>
    </citation>
    <scope>NUCLEOTIDE SEQUENCE</scope>
    <source>
        <strain evidence="1">JB14</strain>
    </source>
</reference>
<proteinExistence type="predicted"/>
<protein>
    <submittedName>
        <fullName evidence="1">Uncharacterized protein</fullName>
    </submittedName>
</protein>